<evidence type="ECO:0000313" key="4">
    <source>
        <dbReference type="Proteomes" id="UP001215598"/>
    </source>
</evidence>
<evidence type="ECO:0000259" key="2">
    <source>
        <dbReference type="Pfam" id="PF00487"/>
    </source>
</evidence>
<evidence type="ECO:0000256" key="1">
    <source>
        <dbReference type="SAM" id="Phobius"/>
    </source>
</evidence>
<dbReference type="GO" id="GO:0016491">
    <property type="term" value="F:oxidoreductase activity"/>
    <property type="evidence" value="ECO:0007669"/>
    <property type="project" value="InterPro"/>
</dbReference>
<feature type="domain" description="Fatty acid desaturase" evidence="2">
    <location>
        <begin position="76"/>
        <end position="362"/>
    </location>
</feature>
<comment type="caution">
    <text evidence="3">The sequence shown here is derived from an EMBL/GenBank/DDBJ whole genome shotgun (WGS) entry which is preliminary data.</text>
</comment>
<feature type="transmembrane region" description="Helical" evidence="1">
    <location>
        <begin position="269"/>
        <end position="287"/>
    </location>
</feature>
<dbReference type="AlphaFoldDB" id="A0AAD7JWN5"/>
<feature type="transmembrane region" description="Helical" evidence="1">
    <location>
        <begin position="121"/>
        <end position="142"/>
    </location>
</feature>
<dbReference type="GO" id="GO:0006629">
    <property type="term" value="P:lipid metabolic process"/>
    <property type="evidence" value="ECO:0007669"/>
    <property type="project" value="InterPro"/>
</dbReference>
<protein>
    <recommendedName>
        <fullName evidence="2">Fatty acid desaturase domain-containing protein</fullName>
    </recommendedName>
</protein>
<keyword evidence="1" id="KW-0812">Transmembrane</keyword>
<reference evidence="3" key="1">
    <citation type="submission" date="2023-03" db="EMBL/GenBank/DDBJ databases">
        <title>Massive genome expansion in bonnet fungi (Mycena s.s.) driven by repeated elements and novel gene families across ecological guilds.</title>
        <authorList>
            <consortium name="Lawrence Berkeley National Laboratory"/>
            <person name="Harder C.B."/>
            <person name="Miyauchi S."/>
            <person name="Viragh M."/>
            <person name="Kuo A."/>
            <person name="Thoen E."/>
            <person name="Andreopoulos B."/>
            <person name="Lu D."/>
            <person name="Skrede I."/>
            <person name="Drula E."/>
            <person name="Henrissat B."/>
            <person name="Morin E."/>
            <person name="Kohler A."/>
            <person name="Barry K."/>
            <person name="LaButti K."/>
            <person name="Morin E."/>
            <person name="Salamov A."/>
            <person name="Lipzen A."/>
            <person name="Mereny Z."/>
            <person name="Hegedus B."/>
            <person name="Baldrian P."/>
            <person name="Stursova M."/>
            <person name="Weitz H."/>
            <person name="Taylor A."/>
            <person name="Grigoriev I.V."/>
            <person name="Nagy L.G."/>
            <person name="Martin F."/>
            <person name="Kauserud H."/>
        </authorList>
    </citation>
    <scope>NUCLEOTIDE SEQUENCE</scope>
    <source>
        <strain evidence="3">CBHHK182m</strain>
    </source>
</reference>
<dbReference type="PANTHER" id="PTHR32100">
    <property type="entry name" value="OMEGA-6 FATTY ACID DESATURASE, CHLOROPLASTIC"/>
    <property type="match status" value="1"/>
</dbReference>
<dbReference type="EMBL" id="JARKIB010000013">
    <property type="protein sequence ID" value="KAJ7773339.1"/>
    <property type="molecule type" value="Genomic_DNA"/>
</dbReference>
<keyword evidence="1" id="KW-1133">Transmembrane helix</keyword>
<dbReference type="CDD" id="cd03507">
    <property type="entry name" value="Delta12-FADS-like"/>
    <property type="match status" value="1"/>
</dbReference>
<dbReference type="InterPro" id="IPR005804">
    <property type="entry name" value="FA_desaturase_dom"/>
</dbReference>
<gene>
    <name evidence="3" type="ORF">B0H16DRAFT_1685168</name>
</gene>
<sequence>MDTSAPEFVLLSKSISEIRSAIPPQYFVRNTLKGLLYLARDLALAACAWSLAGAIDPFFRTRESFLIWSVLRWGAWCIYWWFQGLIFTGIWVLGHECGHGAFSPYKIVNDSIGFVRPYTSLLSLLTVAQVIHSLLFTPYFSWKISHHRHHIYHASMTRDETYVPKTRTELGILEEDGHIDYDEIFGDTPVYTLFLLIRQQILGFPAYLLFNVSGQKWYSKGTNHFNPTSDLFTPNQWKAVVLSNIGLGVSVCCLAYSISRLGLIAVFKLYLIPWLVVTHWFVMITYLQHTDPRTPHFRGSAWTFQRGAAATVDRPNFLGWQGRFFLHHVVQSHAIHHRATSFLYHGPAATEHLKAFLGEHYVSSDMPVFKALWENYNRCQFVEDIVDNALHESDFNARHATLAARCTSRESDRYSYWRSCWMLSQVLKGTKGDGTIRHVSDTDLGHFEIFMWPLPKFYPNSASSQALNPRTNDIPPDFEAQEVRSIRDDAEDTGEHTNGNACAYFKSETGAQGPQILERAISRERMHLGTQHTWRVLPPCPKRTILVSQRSATLCQCTWAAAAGRIGQRPDEWSAIRGWEHHEPHRPAKFPRLVIPQILNSSTYHEE</sequence>
<organism evidence="3 4">
    <name type="scientific">Mycena metata</name>
    <dbReference type="NCBI Taxonomy" id="1033252"/>
    <lineage>
        <taxon>Eukaryota</taxon>
        <taxon>Fungi</taxon>
        <taxon>Dikarya</taxon>
        <taxon>Basidiomycota</taxon>
        <taxon>Agaricomycotina</taxon>
        <taxon>Agaricomycetes</taxon>
        <taxon>Agaricomycetidae</taxon>
        <taxon>Agaricales</taxon>
        <taxon>Marasmiineae</taxon>
        <taxon>Mycenaceae</taxon>
        <taxon>Mycena</taxon>
    </lineage>
</organism>
<name>A0AAD7JWN5_9AGAR</name>
<evidence type="ECO:0000313" key="3">
    <source>
        <dbReference type="EMBL" id="KAJ7773339.1"/>
    </source>
</evidence>
<feature type="transmembrane region" description="Helical" evidence="1">
    <location>
        <begin position="34"/>
        <end position="53"/>
    </location>
</feature>
<proteinExistence type="predicted"/>
<keyword evidence="4" id="KW-1185">Reference proteome</keyword>
<keyword evidence="1" id="KW-0472">Membrane</keyword>
<dbReference type="Pfam" id="PF00487">
    <property type="entry name" value="FA_desaturase"/>
    <property type="match status" value="1"/>
</dbReference>
<dbReference type="Proteomes" id="UP001215598">
    <property type="component" value="Unassembled WGS sequence"/>
</dbReference>
<accession>A0AAD7JWN5</accession>
<dbReference type="InterPro" id="IPR012171">
    <property type="entry name" value="Fatty_acid_desaturase"/>
</dbReference>